<accession>A0A9N8DIQ4</accession>
<comment type="caution">
    <text evidence="4">The sequence shown here is derived from an EMBL/GenBank/DDBJ whole genome shotgun (WGS) entry which is preliminary data.</text>
</comment>
<protein>
    <submittedName>
        <fullName evidence="4">Clustered mitochondria protein homolog</fullName>
    </submittedName>
</protein>
<feature type="compositionally biased region" description="Basic and acidic residues" evidence="2">
    <location>
        <begin position="16"/>
        <end position="28"/>
    </location>
</feature>
<feature type="compositionally biased region" description="Low complexity" evidence="2">
    <location>
        <begin position="262"/>
        <end position="279"/>
    </location>
</feature>
<feature type="region of interest" description="Disordered" evidence="2">
    <location>
        <begin position="928"/>
        <end position="995"/>
    </location>
</feature>
<feature type="domain" description="Clu" evidence="3">
    <location>
        <begin position="577"/>
        <end position="867"/>
    </location>
</feature>
<feature type="compositionally biased region" description="Polar residues" evidence="2">
    <location>
        <begin position="1"/>
        <end position="15"/>
    </location>
</feature>
<dbReference type="SUPFAM" id="SSF103107">
    <property type="entry name" value="Hypothetical protein c14orf129, hspc210"/>
    <property type="match status" value="1"/>
</dbReference>
<dbReference type="InterPro" id="IPR011990">
    <property type="entry name" value="TPR-like_helical_dom_sf"/>
</dbReference>
<feature type="compositionally biased region" description="Basic and acidic residues" evidence="2">
    <location>
        <begin position="951"/>
        <end position="995"/>
    </location>
</feature>
<dbReference type="EMBL" id="CAICTM010000148">
    <property type="protein sequence ID" value="CAB9502866.1"/>
    <property type="molecule type" value="Genomic_DNA"/>
</dbReference>
<dbReference type="PANTHER" id="PTHR12601:SF6">
    <property type="entry name" value="CLUSTERED MITOCHONDRIA PROTEIN HOMOLOG"/>
    <property type="match status" value="1"/>
</dbReference>
<sequence>MVDSTVAESSPTMETVKTEKKVDEGPTVTKEDIEAAAAGATDSSVILKDLLILPPLNKSAASAKPSEQELMASVPLPPIRSEEPVSSLRTALSEVCGYAHLTNYRLQLVPQALGLERKTLVAKQAKANSNKNKNDETLEASVYTGMNAVVSVAAVNSRNDHTSFILPSTGTDDKPKDKKKDDTVVLDDFGDLTLLLEDGLKDGSAFRIVLEKYDAASVRDHVARLRSLLDGNAPTVTSFVDDAPSNNTEKEDSSAEANKENPTATPTAEAEDPAAVATDSSPEAKKDVEVDKAKELKKKEQEAALKAAAKLPVYDLNKPVSVDGKNLKDFFYLACGEDPSLYHGDLPPPKSPKPENGGVTASPNSKSRKKGKNRNKSPQPKNGQTSSEDDEDIPVEEVMRTTIPRMNALEETTRVPCNIRFSGFHPPPSHRKLMGDLAYLEIIVDQEPTIYITACTTGFYVNKSTRASFDPAPVLENPCFSHELLDCILKKSTKFAGLWTKAVAASKERAEYMNATNKDGPFSSLFRVAVRGDFDGYKNPATASAATGIDALLQTPSWLIPTPKPRSSKAAGSDWKHYSHHTHNLNRTEDDLCSTFGVDIRGGAVRDWNEELQSAREMPTSTLQERIERARIIHKVLTDFGEASVLGVKAIVEGQISAMNPNEGARSQVFLHNNIFFSRAVDAGVETFKIAKGDNAARKSASRDIQCIGTLHRMDTTELHTLATVLIDYLGTRFVCQSILPGILSGDKTHTLLYGAVEAGCELKYDEEMHKALENTVGKTLQVASRMVPRQPLVPERLEEIKKIKSTLPAYMSMPSQQEKASESETEVAGPTILSCAPLEAKGIRGSDQRKYLLDISRLSPRDANWVPKEKGGTGMWEELLEKSGGKAASSIPVSVDDDEWTLAVLRPELVSRFVKIRREQWLKSITEKEKSEAEEKDGASKETEEEEIADPAKPDEKKPSEGDNGETDAKDTKADEKAKEEKPKEKRVEPRKLTDEEVEHLKTFRMNINVFLPDVQSMDAVDEKLAEESKADEQIAREAALLLWEQVLPRLTADIRDAGGPHQQIPPDGRSLTEMLHQHGINCRYIGRLAMLAQQEEEVDKKLEVEIKNGNVLRLGRRKMPLYWLELLECEMVARAAKHVLECYLTENGGSAAAQPSQTIASFLSALVSESEETAAQTETRMGKKKGGPDEDDFNALTLCDTGGNGDAVPGSIRTRSEVWTDIEREVGRRFRYTLTLYNPAGKDSRAAYIPLLRRVCQRTGVRLVAKNYDVGGKCLCSGGNSSGGRLTASYPIEPTDVVDIVPLMKHAAAHVEGFVPCALGSSIGLPSLHISLADARTTLEAAHLHCNARSLSPALDLAQEAASLYQRVTDTPAHPGVVRCMDLMATILFEAGEPALAANSALKGLGLLVQVAGFDSFDTISAHLLLFQMLLASQQVDLGVKHLRAALYLMEVLGGPHYVEHSNVYHKLGSLYQGAGNVLTALRFYQEAGARVVSDRLHEGMIMRSTSMILAAIGQLKLAVQTEKKAFQTFSLMFGEDHNLTKASDATLKNFMKAAVEQGNRMVEDEKKRKEEQAAAAMASQIEADEEAEEKKKKRNSKKKKGKK</sequence>
<dbReference type="Pfam" id="PF12807">
    <property type="entry name" value="eIF3_p135"/>
    <property type="match status" value="1"/>
</dbReference>
<organism evidence="4 5">
    <name type="scientific">Seminavis robusta</name>
    <dbReference type="NCBI Taxonomy" id="568900"/>
    <lineage>
        <taxon>Eukaryota</taxon>
        <taxon>Sar</taxon>
        <taxon>Stramenopiles</taxon>
        <taxon>Ochrophyta</taxon>
        <taxon>Bacillariophyta</taxon>
        <taxon>Bacillariophyceae</taxon>
        <taxon>Bacillariophycidae</taxon>
        <taxon>Naviculales</taxon>
        <taxon>Naviculaceae</taxon>
        <taxon>Seminavis</taxon>
    </lineage>
</organism>
<feature type="region of interest" description="Disordered" evidence="2">
    <location>
        <begin position="1"/>
        <end position="28"/>
    </location>
</feature>
<keyword evidence="5" id="KW-1185">Reference proteome</keyword>
<name>A0A9N8DIQ4_9STRA</name>
<dbReference type="OrthoDB" id="1414216at2759"/>
<dbReference type="InterPro" id="IPR025697">
    <property type="entry name" value="CLU_dom"/>
</dbReference>
<reference evidence="4" key="1">
    <citation type="submission" date="2020-06" db="EMBL/GenBank/DDBJ databases">
        <authorList>
            <consortium name="Plant Systems Biology data submission"/>
        </authorList>
    </citation>
    <scope>NUCLEOTIDE SEQUENCE</scope>
    <source>
        <strain evidence="4">D6</strain>
    </source>
</reference>
<keyword evidence="1" id="KW-0963">Cytoplasm</keyword>
<feature type="compositionally biased region" description="Basic residues" evidence="2">
    <location>
        <begin position="1594"/>
        <end position="1606"/>
    </location>
</feature>
<feature type="compositionally biased region" description="Basic and acidic residues" evidence="2">
    <location>
        <begin position="928"/>
        <end position="943"/>
    </location>
</feature>
<dbReference type="Pfam" id="PF13236">
    <property type="entry name" value="CLU"/>
    <property type="match status" value="1"/>
</dbReference>
<dbReference type="InterPro" id="IPR027523">
    <property type="entry name" value="CLU_prot"/>
</dbReference>
<dbReference type="GO" id="GO:0005737">
    <property type="term" value="C:cytoplasm"/>
    <property type="evidence" value="ECO:0007669"/>
    <property type="project" value="TreeGrafter"/>
</dbReference>
<dbReference type="PANTHER" id="PTHR12601">
    <property type="entry name" value="EUKARYOTIC TRANSLATION INITIATION FACTOR 3 SUBUNIT EIF-3"/>
    <property type="match status" value="1"/>
</dbReference>
<proteinExistence type="predicted"/>
<feature type="compositionally biased region" description="Basic and acidic residues" evidence="2">
    <location>
        <begin position="1564"/>
        <end position="1575"/>
    </location>
</feature>
<feature type="region of interest" description="Disordered" evidence="2">
    <location>
        <begin position="342"/>
        <end position="395"/>
    </location>
</feature>
<evidence type="ECO:0000259" key="3">
    <source>
        <dbReference type="PROSITE" id="PS51823"/>
    </source>
</evidence>
<feature type="region of interest" description="Disordered" evidence="2">
    <location>
        <begin position="1562"/>
        <end position="1606"/>
    </location>
</feature>
<dbReference type="InterPro" id="IPR023231">
    <property type="entry name" value="GSKIP_dom_sf"/>
</dbReference>
<feature type="region of interest" description="Disordered" evidence="2">
    <location>
        <begin position="234"/>
        <end position="290"/>
    </location>
</feature>
<evidence type="ECO:0000256" key="1">
    <source>
        <dbReference type="ARBA" id="ARBA00022490"/>
    </source>
</evidence>
<evidence type="ECO:0000313" key="4">
    <source>
        <dbReference type="EMBL" id="CAB9502866.1"/>
    </source>
</evidence>
<dbReference type="Proteomes" id="UP001153069">
    <property type="component" value="Unassembled WGS sequence"/>
</dbReference>
<dbReference type="InterPro" id="IPR033646">
    <property type="entry name" value="CLU-central"/>
</dbReference>
<dbReference type="CDD" id="cd15466">
    <property type="entry name" value="CLU-central"/>
    <property type="match status" value="1"/>
</dbReference>
<dbReference type="Gene3D" id="1.25.40.10">
    <property type="entry name" value="Tetratricopeptide repeat domain"/>
    <property type="match status" value="1"/>
</dbReference>
<evidence type="ECO:0000256" key="2">
    <source>
        <dbReference type="SAM" id="MobiDB-lite"/>
    </source>
</evidence>
<feature type="compositionally biased region" description="Basic residues" evidence="2">
    <location>
        <begin position="366"/>
        <end position="375"/>
    </location>
</feature>
<gene>
    <name evidence="4" type="ORF">SEMRO_149_G068350.1</name>
</gene>
<feature type="compositionally biased region" description="Basic and acidic residues" evidence="2">
    <location>
        <begin position="248"/>
        <end position="259"/>
    </location>
</feature>
<evidence type="ECO:0000313" key="5">
    <source>
        <dbReference type="Proteomes" id="UP001153069"/>
    </source>
</evidence>
<dbReference type="SUPFAM" id="SSF48452">
    <property type="entry name" value="TPR-like"/>
    <property type="match status" value="1"/>
</dbReference>
<dbReference type="PROSITE" id="PS51823">
    <property type="entry name" value="CLU"/>
    <property type="match status" value="1"/>
</dbReference>